<protein>
    <submittedName>
        <fullName evidence="2">Uncharacterized protein</fullName>
    </submittedName>
</protein>
<dbReference type="InterPro" id="IPR003787">
    <property type="entry name" value="Sulphur_relay_DsrE/F-like"/>
</dbReference>
<evidence type="ECO:0000313" key="2">
    <source>
        <dbReference type="EMBL" id="RJF99893.1"/>
    </source>
</evidence>
<feature type="chain" id="PRO_5017231827" evidence="1">
    <location>
        <begin position="28"/>
        <end position="146"/>
    </location>
</feature>
<dbReference type="OrthoDB" id="8776505at2"/>
<feature type="signal peptide" evidence="1">
    <location>
        <begin position="1"/>
        <end position="27"/>
    </location>
</feature>
<name>A0A3A3FVV9_9BURK</name>
<dbReference type="RefSeq" id="WP_119769837.1">
    <property type="nucleotide sequence ID" value="NZ_QYUO01000001.1"/>
</dbReference>
<dbReference type="AlphaFoldDB" id="A0A3A3FVV9"/>
<dbReference type="PANTHER" id="PTHR37691">
    <property type="entry name" value="BLR3518 PROTEIN"/>
    <property type="match status" value="1"/>
</dbReference>
<dbReference type="Pfam" id="PF02635">
    <property type="entry name" value="DsrE"/>
    <property type="match status" value="1"/>
</dbReference>
<sequence length="146" mass="15657">MKRRLVLKVIAGLLPALALSHSLPAFSSEPVKVVYHLADGIDQASRAMANIRNHLRAEPETKIVVVANGDGIRFLLNGAKERNGKPFDGAVSALAAQGVQFRVCGNTLAAHEVSPTQLLPEARLVTAGVVELARLQAKEGYVYIRP</sequence>
<organism evidence="2 3">
    <name type="scientific">Noviherbaspirillum saxi</name>
    <dbReference type="NCBI Taxonomy" id="2320863"/>
    <lineage>
        <taxon>Bacteria</taxon>
        <taxon>Pseudomonadati</taxon>
        <taxon>Pseudomonadota</taxon>
        <taxon>Betaproteobacteria</taxon>
        <taxon>Burkholderiales</taxon>
        <taxon>Oxalobacteraceae</taxon>
        <taxon>Noviherbaspirillum</taxon>
    </lineage>
</organism>
<dbReference type="SUPFAM" id="SSF75169">
    <property type="entry name" value="DsrEFH-like"/>
    <property type="match status" value="1"/>
</dbReference>
<dbReference type="Proteomes" id="UP000265955">
    <property type="component" value="Unassembled WGS sequence"/>
</dbReference>
<reference evidence="3" key="1">
    <citation type="submission" date="2018-09" db="EMBL/GenBank/DDBJ databases">
        <authorList>
            <person name="Zhu H."/>
        </authorList>
    </citation>
    <scope>NUCLEOTIDE SEQUENCE [LARGE SCALE GENOMIC DNA]</scope>
    <source>
        <strain evidence="3">K1R23-30</strain>
    </source>
</reference>
<comment type="caution">
    <text evidence="2">The sequence shown here is derived from an EMBL/GenBank/DDBJ whole genome shotgun (WGS) entry which is preliminary data.</text>
</comment>
<dbReference type="EMBL" id="QYUO01000001">
    <property type="protein sequence ID" value="RJF99893.1"/>
    <property type="molecule type" value="Genomic_DNA"/>
</dbReference>
<evidence type="ECO:0000256" key="1">
    <source>
        <dbReference type="SAM" id="SignalP"/>
    </source>
</evidence>
<keyword evidence="1" id="KW-0732">Signal</keyword>
<accession>A0A3A3FVV9</accession>
<dbReference type="InterPro" id="IPR027396">
    <property type="entry name" value="DsrEFH-like"/>
</dbReference>
<proteinExistence type="predicted"/>
<evidence type="ECO:0000313" key="3">
    <source>
        <dbReference type="Proteomes" id="UP000265955"/>
    </source>
</evidence>
<dbReference type="Gene3D" id="3.40.1260.10">
    <property type="entry name" value="DsrEFH-like"/>
    <property type="match status" value="1"/>
</dbReference>
<gene>
    <name evidence="2" type="ORF">D3871_02470</name>
</gene>
<dbReference type="PANTHER" id="PTHR37691:SF1">
    <property type="entry name" value="BLR3518 PROTEIN"/>
    <property type="match status" value="1"/>
</dbReference>
<keyword evidence="3" id="KW-1185">Reference proteome</keyword>